<proteinExistence type="predicted"/>
<reference evidence="1" key="1">
    <citation type="submission" date="2021-12" db="EMBL/GenBank/DDBJ databases">
        <title>Curvularia clavata genome.</title>
        <authorList>
            <person name="Cao Y."/>
        </authorList>
    </citation>
    <scope>NUCLEOTIDE SEQUENCE</scope>
    <source>
        <strain evidence="1">Yc1106</strain>
    </source>
</reference>
<dbReference type="AlphaFoldDB" id="A0A9Q8ZDN4"/>
<dbReference type="VEuPathDB" id="FungiDB:yc1106_05622"/>
<evidence type="ECO:0000313" key="1">
    <source>
        <dbReference type="EMBL" id="USP78348.1"/>
    </source>
</evidence>
<dbReference type="Proteomes" id="UP001056012">
    <property type="component" value="Chromosome 4"/>
</dbReference>
<gene>
    <name evidence="1" type="ORF">yc1106_05622</name>
</gene>
<accession>A0A9Q8ZDN4</accession>
<evidence type="ECO:0008006" key="3">
    <source>
        <dbReference type="Google" id="ProtNLM"/>
    </source>
</evidence>
<protein>
    <recommendedName>
        <fullName evidence="3">DUF1993 domain-containing protein</fullName>
    </recommendedName>
</protein>
<dbReference type="Gene3D" id="1.20.120.450">
    <property type="entry name" value="dinb family like domain"/>
    <property type="match status" value="1"/>
</dbReference>
<evidence type="ECO:0000313" key="2">
    <source>
        <dbReference type="Proteomes" id="UP001056012"/>
    </source>
</evidence>
<dbReference type="InterPro" id="IPR034660">
    <property type="entry name" value="DinB/YfiT-like"/>
</dbReference>
<keyword evidence="2" id="KW-1185">Reference proteome</keyword>
<dbReference type="PANTHER" id="PTHR36922">
    <property type="entry name" value="BLL2446 PROTEIN"/>
    <property type="match status" value="1"/>
</dbReference>
<sequence length="180" mass="20464">MAALNYYAVAIAPGIAALKNAHAFITKGHKYALSNNIDPETFVTASIHPDMKDFRFQVYIFTDAIKGIPSRLNPALEPMTLPDDQKTFEELLARIEKTIKYLESFKESDFDGKVQEEIVIKLPSRQVRFSALDYVSKWAHPNMWFHIMTAYNILRMKGVDVGKFDFLNGAGMLNVETVEQ</sequence>
<name>A0A9Q8ZDN4_CURCL</name>
<dbReference type="OrthoDB" id="3724345at2759"/>
<dbReference type="Pfam" id="PF09351">
    <property type="entry name" value="DUF1993"/>
    <property type="match status" value="1"/>
</dbReference>
<dbReference type="InterPro" id="IPR018531">
    <property type="entry name" value="DUF1993"/>
</dbReference>
<dbReference type="EMBL" id="CP089277">
    <property type="protein sequence ID" value="USP78348.1"/>
    <property type="molecule type" value="Genomic_DNA"/>
</dbReference>
<dbReference type="SUPFAM" id="SSF109854">
    <property type="entry name" value="DinB/YfiT-like putative metalloenzymes"/>
    <property type="match status" value="1"/>
</dbReference>
<dbReference type="PANTHER" id="PTHR36922:SF1">
    <property type="entry name" value="DUF1993 DOMAIN-CONTAINING PROTEIN"/>
    <property type="match status" value="1"/>
</dbReference>
<organism evidence="1 2">
    <name type="scientific">Curvularia clavata</name>
    <dbReference type="NCBI Taxonomy" id="95742"/>
    <lineage>
        <taxon>Eukaryota</taxon>
        <taxon>Fungi</taxon>
        <taxon>Dikarya</taxon>
        <taxon>Ascomycota</taxon>
        <taxon>Pezizomycotina</taxon>
        <taxon>Dothideomycetes</taxon>
        <taxon>Pleosporomycetidae</taxon>
        <taxon>Pleosporales</taxon>
        <taxon>Pleosporineae</taxon>
        <taxon>Pleosporaceae</taxon>
        <taxon>Curvularia</taxon>
    </lineage>
</organism>